<sequence length="231" mass="26310">MSAPFFVFNNISSLDMNCIIENELPEITPAKRVTEKAVVGRNGLLTQSFGDYDAYDYPVTFTILKYEDLENVKKWLRGSGQLITHNDLDKFRTVRIKEDVRTYENEWDTFWTVTVVFRCDPFRRQINEPTVTLKTGENNVVNQGHENSFPLFRFKVTAGNITLIINNETFTIISTPANKEIILDCENGLCYADGTYIRTSGEFPSLVEGENTITLSGSTSLAEMDKRSVFL</sequence>
<proteinExistence type="predicted"/>
<organism evidence="1 2">
    <name type="scientific">Listeria cossartiae subsp. cayugensis</name>
    <dbReference type="NCBI Taxonomy" id="2713505"/>
    <lineage>
        <taxon>Bacteria</taxon>
        <taxon>Bacillati</taxon>
        <taxon>Bacillota</taxon>
        <taxon>Bacilli</taxon>
        <taxon>Bacillales</taxon>
        <taxon>Listeriaceae</taxon>
        <taxon>Listeria</taxon>
        <taxon>Listeria cossartiae</taxon>
    </lineage>
</organism>
<dbReference type="Proteomes" id="UP000559864">
    <property type="component" value="Unassembled WGS sequence"/>
</dbReference>
<dbReference type="AlphaFoldDB" id="A0A7X0ZEC5"/>
<dbReference type="RefSeq" id="WP_185605184.1">
    <property type="nucleotide sequence ID" value="NZ_JAARZC010000005.1"/>
</dbReference>
<comment type="caution">
    <text evidence="1">The sequence shown here is derived from an EMBL/GenBank/DDBJ whole genome shotgun (WGS) entry which is preliminary data.</text>
</comment>
<reference evidence="1 2" key="1">
    <citation type="submission" date="2020-03" db="EMBL/GenBank/DDBJ databases">
        <title>Soil Listeria distribution.</title>
        <authorList>
            <person name="Liao J."/>
            <person name="Wiedmann M."/>
        </authorList>
    </citation>
    <scope>NUCLEOTIDE SEQUENCE [LARGE SCALE GENOMIC DNA]</scope>
    <source>
        <strain evidence="1 2">FSL L7-0123</strain>
    </source>
</reference>
<name>A0A7X0ZEC5_9LIST</name>
<accession>A0A7X0ZEC5</accession>
<dbReference type="EMBL" id="JAARZC010000005">
    <property type="protein sequence ID" value="MBC2250899.1"/>
    <property type="molecule type" value="Genomic_DNA"/>
</dbReference>
<evidence type="ECO:0000313" key="1">
    <source>
        <dbReference type="EMBL" id="MBC2250899.1"/>
    </source>
</evidence>
<gene>
    <name evidence="1" type="ORF">HCB49_12950</name>
</gene>
<evidence type="ECO:0000313" key="2">
    <source>
        <dbReference type="Proteomes" id="UP000559864"/>
    </source>
</evidence>
<protein>
    <submittedName>
        <fullName evidence="1">Phage tail protein</fullName>
    </submittedName>
</protein>